<keyword evidence="3" id="KW-1185">Reference proteome</keyword>
<comment type="caution">
    <text evidence="2">The sequence shown here is derived from an EMBL/GenBank/DDBJ whole genome shotgun (WGS) entry which is preliminary data.</text>
</comment>
<evidence type="ECO:0000313" key="2">
    <source>
        <dbReference type="EMBL" id="MDT0318523.1"/>
    </source>
</evidence>
<dbReference type="Proteomes" id="UP001183420">
    <property type="component" value="Unassembled WGS sequence"/>
</dbReference>
<name>A0ABU2LN84_9ACTN</name>
<dbReference type="EMBL" id="JAVREM010000007">
    <property type="protein sequence ID" value="MDT0318523.1"/>
    <property type="molecule type" value="Genomic_DNA"/>
</dbReference>
<protein>
    <submittedName>
        <fullName evidence="2">Uncharacterized protein</fullName>
    </submittedName>
</protein>
<organism evidence="2 3">
    <name type="scientific">Streptomyces millisiae</name>
    <dbReference type="NCBI Taxonomy" id="3075542"/>
    <lineage>
        <taxon>Bacteria</taxon>
        <taxon>Bacillati</taxon>
        <taxon>Actinomycetota</taxon>
        <taxon>Actinomycetes</taxon>
        <taxon>Kitasatosporales</taxon>
        <taxon>Streptomycetaceae</taxon>
        <taxon>Streptomyces</taxon>
    </lineage>
</organism>
<gene>
    <name evidence="2" type="ORF">RNC47_09270</name>
</gene>
<evidence type="ECO:0000256" key="1">
    <source>
        <dbReference type="SAM" id="MobiDB-lite"/>
    </source>
</evidence>
<proteinExistence type="predicted"/>
<feature type="compositionally biased region" description="Basic and acidic residues" evidence="1">
    <location>
        <begin position="1"/>
        <end position="13"/>
    </location>
</feature>
<feature type="region of interest" description="Disordered" evidence="1">
    <location>
        <begin position="1"/>
        <end position="33"/>
    </location>
</feature>
<sequence length="104" mass="12075">MTRLTEREPDHWHTPGGGHAMRDPRRIDGYPPQSWTADERAYVEHLLAHWHALHDPQPEDDDPEAVRRVFELLAIHQDIVVLLRELITSLRHQARRNTDPGASP</sequence>
<reference evidence="3" key="1">
    <citation type="submission" date="2023-07" db="EMBL/GenBank/DDBJ databases">
        <title>30 novel species of actinomycetes from the DSMZ collection.</title>
        <authorList>
            <person name="Nouioui I."/>
        </authorList>
    </citation>
    <scope>NUCLEOTIDE SEQUENCE [LARGE SCALE GENOMIC DNA]</scope>
    <source>
        <strain evidence="3">DSM 44918</strain>
    </source>
</reference>
<evidence type="ECO:0000313" key="3">
    <source>
        <dbReference type="Proteomes" id="UP001183420"/>
    </source>
</evidence>
<dbReference type="RefSeq" id="WP_311597261.1">
    <property type="nucleotide sequence ID" value="NZ_JAVREM010000007.1"/>
</dbReference>
<accession>A0ABU2LN84</accession>